<organism evidence="1 2">
    <name type="scientific">Pararhizobium mangrovi</name>
    <dbReference type="NCBI Taxonomy" id="2590452"/>
    <lineage>
        <taxon>Bacteria</taxon>
        <taxon>Pseudomonadati</taxon>
        <taxon>Pseudomonadota</taxon>
        <taxon>Alphaproteobacteria</taxon>
        <taxon>Hyphomicrobiales</taxon>
        <taxon>Rhizobiaceae</taxon>
        <taxon>Rhizobium/Agrobacterium group</taxon>
        <taxon>Pararhizobium</taxon>
    </lineage>
</organism>
<evidence type="ECO:0000313" key="2">
    <source>
        <dbReference type="Proteomes" id="UP000320314"/>
    </source>
</evidence>
<dbReference type="Proteomes" id="UP000320314">
    <property type="component" value="Unassembled WGS sequence"/>
</dbReference>
<proteinExistence type="predicted"/>
<dbReference type="RefSeq" id="WP_141168211.1">
    <property type="nucleotide sequence ID" value="NZ_VHLH01000039.1"/>
</dbReference>
<evidence type="ECO:0000313" key="1">
    <source>
        <dbReference type="EMBL" id="TPW26043.1"/>
    </source>
</evidence>
<protein>
    <submittedName>
        <fullName evidence="1">Uncharacterized protein</fullName>
    </submittedName>
</protein>
<comment type="caution">
    <text evidence="1">The sequence shown here is derived from an EMBL/GenBank/DDBJ whole genome shotgun (WGS) entry which is preliminary data.</text>
</comment>
<accession>A0A506TVF1</accession>
<dbReference type="EMBL" id="VHLH01000039">
    <property type="protein sequence ID" value="TPW26043.1"/>
    <property type="molecule type" value="Genomic_DNA"/>
</dbReference>
<gene>
    <name evidence="1" type="ORF">FJU11_16650</name>
</gene>
<sequence>MGNSKTIDNLTFIGNRDQGDRAKGRRHFWRVKPTGNYNIDCRMGRKLALEYLAWSEIGDAPPLLAQIVSDMPGCRTGMEVGFLELVGLAASAGASRARRIAAYWDDSETEAA</sequence>
<dbReference type="OrthoDB" id="7876557at2"/>
<keyword evidence="2" id="KW-1185">Reference proteome</keyword>
<reference evidence="1 2" key="1">
    <citation type="submission" date="2019-06" db="EMBL/GenBank/DDBJ databases">
        <authorList>
            <person name="Li M."/>
        </authorList>
    </citation>
    <scope>NUCLEOTIDE SEQUENCE [LARGE SCALE GENOMIC DNA]</scope>
    <source>
        <strain evidence="1 2">BGMRC6574</strain>
    </source>
</reference>
<name>A0A506TVF1_9HYPH</name>
<dbReference type="AlphaFoldDB" id="A0A506TVF1"/>